<feature type="region of interest" description="Disordered" evidence="1">
    <location>
        <begin position="151"/>
        <end position="183"/>
    </location>
</feature>
<feature type="compositionally biased region" description="Basic and acidic residues" evidence="1">
    <location>
        <begin position="165"/>
        <end position="183"/>
    </location>
</feature>
<gene>
    <name evidence="2" type="ORF">GF339_00275</name>
</gene>
<feature type="region of interest" description="Disordered" evidence="1">
    <location>
        <begin position="105"/>
        <end position="129"/>
    </location>
</feature>
<reference evidence="2" key="1">
    <citation type="submission" date="2019-11" db="EMBL/GenBank/DDBJ databases">
        <title>Microbial mats filling the niche in hypersaline microbial mats.</title>
        <authorList>
            <person name="Wong H.L."/>
            <person name="Macleod F.I."/>
            <person name="White R.A. III"/>
            <person name="Burns B.P."/>
        </authorList>
    </citation>
    <scope>NUCLEOTIDE SEQUENCE</scope>
    <source>
        <strain evidence="2">Rbin_158</strain>
    </source>
</reference>
<comment type="caution">
    <text evidence="2">The sequence shown here is derived from an EMBL/GenBank/DDBJ whole genome shotgun (WGS) entry which is preliminary data.</text>
</comment>
<evidence type="ECO:0000313" key="3">
    <source>
        <dbReference type="Proteomes" id="UP000649604"/>
    </source>
</evidence>
<protein>
    <submittedName>
        <fullName evidence="2">Uncharacterized protein</fullName>
    </submittedName>
</protein>
<accession>A0A9D5JS46</accession>
<feature type="region of interest" description="Disordered" evidence="1">
    <location>
        <begin position="46"/>
        <end position="72"/>
    </location>
</feature>
<dbReference type="Proteomes" id="UP000649604">
    <property type="component" value="Unassembled WGS sequence"/>
</dbReference>
<dbReference type="EMBL" id="WJJP01000006">
    <property type="protein sequence ID" value="MBD3322984.1"/>
    <property type="molecule type" value="Genomic_DNA"/>
</dbReference>
<name>A0A9D5JS46_9BACT</name>
<dbReference type="AlphaFoldDB" id="A0A9D5JS46"/>
<evidence type="ECO:0000256" key="1">
    <source>
        <dbReference type="SAM" id="MobiDB-lite"/>
    </source>
</evidence>
<proteinExistence type="predicted"/>
<feature type="compositionally biased region" description="Polar residues" evidence="1">
    <location>
        <begin position="109"/>
        <end position="129"/>
    </location>
</feature>
<organism evidence="2 3">
    <name type="scientific">candidate division KSB3 bacterium</name>
    <dbReference type="NCBI Taxonomy" id="2044937"/>
    <lineage>
        <taxon>Bacteria</taxon>
        <taxon>candidate division KSB3</taxon>
    </lineage>
</organism>
<sequence length="283" mass="32941">MKLPTIPKSASDEYLEALKRKALHQLEKTDNAKVRQHLQNVIKLVEQIQRQRRQKSRPQAPSQPPSPKKPRSLLTIVGSVNLTEEQHTHLKKGLKDILDDIREQRPESQQHMTVSSSATPDSPSLLDTLNLTDQEYDIVKDRMRTIMKAFQTERQDTQKTPSQPKESRPKSQPKKEEPPPEKELTFEEICKKVGDGEPLDLFYKATLSDREKQMLKAFSGHMVQFKALKRQQTFDLQHLTGRSIRDLEEIFKLYQPQGYLRAELNNVYNRLLNLRSRFSILTH</sequence>
<evidence type="ECO:0000313" key="2">
    <source>
        <dbReference type="EMBL" id="MBD3322984.1"/>
    </source>
</evidence>